<name>A0A1M6NHE9_9BACT</name>
<dbReference type="InterPro" id="IPR002059">
    <property type="entry name" value="CSP_DNA-bd"/>
</dbReference>
<evidence type="ECO:0000256" key="3">
    <source>
        <dbReference type="RuleBase" id="RU000408"/>
    </source>
</evidence>
<dbReference type="Gene3D" id="2.40.50.140">
    <property type="entry name" value="Nucleic acid-binding proteins"/>
    <property type="match status" value="1"/>
</dbReference>
<dbReference type="PROSITE" id="PS51857">
    <property type="entry name" value="CSD_2"/>
    <property type="match status" value="1"/>
</dbReference>
<feature type="domain" description="CSD" evidence="4">
    <location>
        <begin position="13"/>
        <end position="79"/>
    </location>
</feature>
<dbReference type="InterPro" id="IPR011129">
    <property type="entry name" value="CSD"/>
</dbReference>
<dbReference type="Proteomes" id="UP000184510">
    <property type="component" value="Unassembled WGS sequence"/>
</dbReference>
<dbReference type="CDD" id="cd04458">
    <property type="entry name" value="CSP_CDS"/>
    <property type="match status" value="1"/>
</dbReference>
<dbReference type="STRING" id="1123071.SAMN02745181_2856"/>
<dbReference type="InterPro" id="IPR050181">
    <property type="entry name" value="Cold_shock_domain"/>
</dbReference>
<dbReference type="PROSITE" id="PS00352">
    <property type="entry name" value="CSD_1"/>
    <property type="match status" value="1"/>
</dbReference>
<reference evidence="5 6" key="1">
    <citation type="submission" date="2016-11" db="EMBL/GenBank/DDBJ databases">
        <authorList>
            <person name="Jaros S."/>
            <person name="Januszkiewicz K."/>
            <person name="Wedrychowicz H."/>
        </authorList>
    </citation>
    <scope>NUCLEOTIDE SEQUENCE [LARGE SCALE GENOMIC DNA]</scope>
    <source>
        <strain evidence="5 6">DSM 18772</strain>
    </source>
</reference>
<protein>
    <submittedName>
        <fullName evidence="5">Cold shock protein (Beta-ribbon, CspA family)</fullName>
    </submittedName>
</protein>
<dbReference type="InParanoid" id="A0A1M6NHE9"/>
<dbReference type="FunFam" id="2.40.50.140:FF:000006">
    <property type="entry name" value="Cold shock protein CspC"/>
    <property type="match status" value="1"/>
</dbReference>
<dbReference type="InterPro" id="IPR012156">
    <property type="entry name" value="Cold_shock_CspA"/>
</dbReference>
<evidence type="ECO:0000259" key="4">
    <source>
        <dbReference type="PROSITE" id="PS51857"/>
    </source>
</evidence>
<dbReference type="Pfam" id="PF00313">
    <property type="entry name" value="CSD"/>
    <property type="match status" value="1"/>
</dbReference>
<dbReference type="SMART" id="SM00357">
    <property type="entry name" value="CSP"/>
    <property type="match status" value="1"/>
</dbReference>
<dbReference type="AlphaFoldDB" id="A0A1M6NHE9"/>
<gene>
    <name evidence="5" type="ORF">SAMN02745181_2856</name>
</gene>
<evidence type="ECO:0000313" key="5">
    <source>
        <dbReference type="EMBL" id="SHJ95056.1"/>
    </source>
</evidence>
<evidence type="ECO:0000256" key="1">
    <source>
        <dbReference type="ARBA" id="ARBA00004496"/>
    </source>
</evidence>
<dbReference type="FunCoup" id="A0A1M6NHE9">
    <property type="interactions" value="497"/>
</dbReference>
<accession>A0A1M6NHE9</accession>
<dbReference type="GO" id="GO:0005829">
    <property type="term" value="C:cytosol"/>
    <property type="evidence" value="ECO:0007669"/>
    <property type="project" value="UniProtKB-ARBA"/>
</dbReference>
<organism evidence="5 6">
    <name type="scientific">Rubritalea squalenifaciens DSM 18772</name>
    <dbReference type="NCBI Taxonomy" id="1123071"/>
    <lineage>
        <taxon>Bacteria</taxon>
        <taxon>Pseudomonadati</taxon>
        <taxon>Verrucomicrobiota</taxon>
        <taxon>Verrucomicrobiia</taxon>
        <taxon>Verrucomicrobiales</taxon>
        <taxon>Rubritaleaceae</taxon>
        <taxon>Rubritalea</taxon>
    </lineage>
</organism>
<dbReference type="PRINTS" id="PR00050">
    <property type="entry name" value="COLDSHOCK"/>
</dbReference>
<proteinExistence type="predicted"/>
<dbReference type="SUPFAM" id="SSF50249">
    <property type="entry name" value="Nucleic acid-binding proteins"/>
    <property type="match status" value="1"/>
</dbReference>
<evidence type="ECO:0000256" key="2">
    <source>
        <dbReference type="ARBA" id="ARBA00022490"/>
    </source>
</evidence>
<dbReference type="GO" id="GO:0003676">
    <property type="term" value="F:nucleic acid binding"/>
    <property type="evidence" value="ECO:0007669"/>
    <property type="project" value="InterPro"/>
</dbReference>
<dbReference type="InterPro" id="IPR019844">
    <property type="entry name" value="CSD_CS"/>
</dbReference>
<comment type="subcellular location">
    <subcellularLocation>
        <location evidence="1 3">Cytoplasm</location>
    </subcellularLocation>
</comment>
<sequence>MDFKRHQIELSNMLKGIVKWFNAEKGYGFITPAEGGNDIFVHHSEIQANGGFASLDEGQAVEFELGQGKKGPCATNVRAL</sequence>
<dbReference type="InterPro" id="IPR012340">
    <property type="entry name" value="NA-bd_OB-fold"/>
</dbReference>
<evidence type="ECO:0000313" key="6">
    <source>
        <dbReference type="Proteomes" id="UP000184510"/>
    </source>
</evidence>
<dbReference type="PIRSF" id="PIRSF002599">
    <property type="entry name" value="Cold_shock_A"/>
    <property type="match status" value="1"/>
</dbReference>
<keyword evidence="6" id="KW-1185">Reference proteome</keyword>
<keyword evidence="2" id="KW-0963">Cytoplasm</keyword>
<dbReference type="PANTHER" id="PTHR11544">
    <property type="entry name" value="COLD SHOCK DOMAIN CONTAINING PROTEINS"/>
    <property type="match status" value="1"/>
</dbReference>
<dbReference type="EMBL" id="FQYR01000005">
    <property type="protein sequence ID" value="SHJ95056.1"/>
    <property type="molecule type" value="Genomic_DNA"/>
</dbReference>